<proteinExistence type="predicted"/>
<reference evidence="3" key="1">
    <citation type="journal article" date="2019" name="Int. J. Syst. Evol. Microbiol.">
        <title>The Global Catalogue of Microorganisms (GCM) 10K type strain sequencing project: providing services to taxonomists for standard genome sequencing and annotation.</title>
        <authorList>
            <consortium name="The Broad Institute Genomics Platform"/>
            <consortium name="The Broad Institute Genome Sequencing Center for Infectious Disease"/>
            <person name="Wu L."/>
            <person name="Ma J."/>
        </authorList>
    </citation>
    <scope>NUCLEOTIDE SEQUENCE [LARGE SCALE GENOMIC DNA]</scope>
    <source>
        <strain evidence="3">NBRC 113072</strain>
    </source>
</reference>
<evidence type="ECO:0000313" key="2">
    <source>
        <dbReference type="EMBL" id="GMA40206.1"/>
    </source>
</evidence>
<dbReference type="Proteomes" id="UP001157126">
    <property type="component" value="Unassembled WGS sequence"/>
</dbReference>
<accession>A0ABQ6IRZ9</accession>
<protein>
    <submittedName>
        <fullName evidence="2">Uncharacterized protein</fullName>
    </submittedName>
</protein>
<feature type="region of interest" description="Disordered" evidence="1">
    <location>
        <begin position="54"/>
        <end position="77"/>
    </location>
</feature>
<feature type="region of interest" description="Disordered" evidence="1">
    <location>
        <begin position="1"/>
        <end position="27"/>
    </location>
</feature>
<organism evidence="2 3">
    <name type="scientific">Mobilicoccus caccae</name>
    <dbReference type="NCBI Taxonomy" id="1859295"/>
    <lineage>
        <taxon>Bacteria</taxon>
        <taxon>Bacillati</taxon>
        <taxon>Actinomycetota</taxon>
        <taxon>Actinomycetes</taxon>
        <taxon>Micrococcales</taxon>
        <taxon>Dermatophilaceae</taxon>
        <taxon>Mobilicoccus</taxon>
    </lineage>
</organism>
<keyword evidence="3" id="KW-1185">Reference proteome</keyword>
<sequence length="105" mass="11239">MRSTTVHFAEGPVLTGQRTKAEDGTESVTVGGLDRELADKLVTIVEALTGATIETDDKGTVTTEKPKTETPKGAATELSARARAELAQVEQQRALDEWEKTGALR</sequence>
<feature type="compositionally biased region" description="Basic and acidic residues" evidence="1">
    <location>
        <begin position="55"/>
        <end position="70"/>
    </location>
</feature>
<comment type="caution">
    <text evidence="2">The sequence shown here is derived from an EMBL/GenBank/DDBJ whole genome shotgun (WGS) entry which is preliminary data.</text>
</comment>
<dbReference type="EMBL" id="BSUO01000001">
    <property type="protein sequence ID" value="GMA40206.1"/>
    <property type="molecule type" value="Genomic_DNA"/>
</dbReference>
<evidence type="ECO:0000313" key="3">
    <source>
        <dbReference type="Proteomes" id="UP001157126"/>
    </source>
</evidence>
<name>A0ABQ6IRZ9_9MICO</name>
<gene>
    <name evidence="2" type="ORF">GCM10025883_22510</name>
</gene>
<evidence type="ECO:0000256" key="1">
    <source>
        <dbReference type="SAM" id="MobiDB-lite"/>
    </source>
</evidence>